<name>A0A1H6FG82_9GAMM</name>
<evidence type="ECO:0000313" key="2">
    <source>
        <dbReference type="Proteomes" id="UP000236724"/>
    </source>
</evidence>
<proteinExistence type="predicted"/>
<dbReference type="OrthoDB" id="5953925at2"/>
<dbReference type="AlphaFoldDB" id="A0A1H6FG82"/>
<dbReference type="SUPFAM" id="SSF101386">
    <property type="entry name" value="all-alpha NTP pyrophosphatases"/>
    <property type="match status" value="1"/>
</dbReference>
<evidence type="ECO:0008006" key="3">
    <source>
        <dbReference type="Google" id="ProtNLM"/>
    </source>
</evidence>
<dbReference type="EMBL" id="FMSV02000558">
    <property type="protein sequence ID" value="SEH09088.1"/>
    <property type="molecule type" value="Genomic_DNA"/>
</dbReference>
<protein>
    <recommendedName>
        <fullName evidence="3">MazG nucleotide pyrophosphohydrolase domain protein</fullName>
    </recommendedName>
</protein>
<evidence type="ECO:0000313" key="1">
    <source>
        <dbReference type="EMBL" id="SEH09088.1"/>
    </source>
</evidence>
<dbReference type="Proteomes" id="UP000236724">
    <property type="component" value="Unassembled WGS sequence"/>
</dbReference>
<accession>A0A1H6FG82</accession>
<gene>
    <name evidence="1" type="ORF">MBHS_04982</name>
</gene>
<keyword evidence="2" id="KW-1185">Reference proteome</keyword>
<organism evidence="1 2">
    <name type="scientific">Candidatus Venteria ishoeyi</name>
    <dbReference type="NCBI Taxonomy" id="1899563"/>
    <lineage>
        <taxon>Bacteria</taxon>
        <taxon>Pseudomonadati</taxon>
        <taxon>Pseudomonadota</taxon>
        <taxon>Gammaproteobacteria</taxon>
        <taxon>Thiotrichales</taxon>
        <taxon>Thiotrichaceae</taxon>
        <taxon>Venteria</taxon>
    </lineage>
</organism>
<reference evidence="1 2" key="1">
    <citation type="submission" date="2016-10" db="EMBL/GenBank/DDBJ databases">
        <authorList>
            <person name="de Groot N.N."/>
        </authorList>
    </citation>
    <scope>NUCLEOTIDE SEQUENCE [LARGE SCALE GENOMIC DNA]</scope>
    <source>
        <strain evidence="1">MBHS1</strain>
    </source>
</reference>
<sequence length="176" mass="19549">MDSKTYLQASARTASTQFHEDIVSPAMLEQALHDAISAGQNADAIKKSLFYGKALDAAHPTQSLQTADSNLNTQALAPDVLHAALGLYTEATELLEAVLATMQGQNFDAVNAFEECGDIEWYLAMLYRNLNRSPEEAKAANIKKLMARYPEKFEHSQAVERDLEKEREILESHHRG</sequence>
<dbReference type="RefSeq" id="WP_103922578.1">
    <property type="nucleotide sequence ID" value="NZ_FMSV02000558.1"/>
</dbReference>
<dbReference type="Gene3D" id="1.10.287.1080">
    <property type="entry name" value="MazG-like"/>
    <property type="match status" value="1"/>
</dbReference>